<evidence type="ECO:0000313" key="1">
    <source>
        <dbReference type="EMBL" id="KUG21556.1"/>
    </source>
</evidence>
<name>A0A0W8FL65_9ZZZZ</name>
<gene>
    <name evidence="1" type="ORF">ASZ90_008691</name>
</gene>
<reference evidence="1" key="1">
    <citation type="journal article" date="2015" name="Proc. Natl. Acad. Sci. U.S.A.">
        <title>Networks of energetic and metabolic interactions define dynamics in microbial communities.</title>
        <authorList>
            <person name="Embree M."/>
            <person name="Liu J.K."/>
            <person name="Al-Bassam M.M."/>
            <person name="Zengler K."/>
        </authorList>
    </citation>
    <scope>NUCLEOTIDE SEQUENCE</scope>
</reference>
<organism evidence="1">
    <name type="scientific">hydrocarbon metagenome</name>
    <dbReference type="NCBI Taxonomy" id="938273"/>
    <lineage>
        <taxon>unclassified sequences</taxon>
        <taxon>metagenomes</taxon>
        <taxon>ecological metagenomes</taxon>
    </lineage>
</organism>
<proteinExistence type="predicted"/>
<comment type="caution">
    <text evidence="1">The sequence shown here is derived from an EMBL/GenBank/DDBJ whole genome shotgun (WGS) entry which is preliminary data.</text>
</comment>
<evidence type="ECO:0008006" key="2">
    <source>
        <dbReference type="Google" id="ProtNLM"/>
    </source>
</evidence>
<dbReference type="EMBL" id="LNQE01001050">
    <property type="protein sequence ID" value="KUG21556.1"/>
    <property type="molecule type" value="Genomic_DNA"/>
</dbReference>
<dbReference type="AlphaFoldDB" id="A0A0W8FL65"/>
<sequence>MKFLIIQENGRNEKNRSFRECFSIKRALLMENHECDIWGLGQENYDQKQDLNAYDVILNLENYDQTNWLPDLSKVSAFKILSVIDAHVRGMEPYRKIFNKGKYDLSLHATRDFLEKNRFGFRSDYFKDGIIRRGIWFPNWFDPDLIGPREVPLRAEVGFCGNIISRKSYLELLKQNFNFLADVKVFGEDMVKAINSYKVHFNKNILANSE</sequence>
<accession>A0A0W8FL65</accession>
<protein>
    <recommendedName>
        <fullName evidence="2">Glycosyltransferase</fullName>
    </recommendedName>
</protein>